<feature type="transmembrane region" description="Helical" evidence="1">
    <location>
        <begin position="139"/>
        <end position="158"/>
    </location>
</feature>
<dbReference type="InterPro" id="IPR037185">
    <property type="entry name" value="EmrE-like"/>
</dbReference>
<feature type="transmembrane region" description="Helical" evidence="1">
    <location>
        <begin position="84"/>
        <end position="107"/>
    </location>
</feature>
<evidence type="ECO:0000259" key="2">
    <source>
        <dbReference type="Pfam" id="PF00892"/>
    </source>
</evidence>
<sequence length="312" mass="33607">MTQPAPDTGDNTPARASANPILGIALLVLACLCFSILDATAKYLGSHVPTLQIVWIRFLSHVVLAFLMFRVWANPDILKTGRPVLQGVRAVCLLLTTVFNFLAVQYLQLAETMSIMFATPFVVTALAGPLLGEWAGLKRWIAIIVGFIGVLIVTQPGMGGMHWAALYSVAAMMTYALYALLTRMLTETESPAGMLFISGIVAALATAPAGLAVWETPSELTIWLLLLSTGVWGALGHWLFIAAHRISPAPVLAPFIYVQIVWMIALGYLIFSDVPSWATLAGASVVVASGLFILYRERVKGTAVATELPPER</sequence>
<feature type="transmembrane region" description="Helical" evidence="1">
    <location>
        <begin position="113"/>
        <end position="132"/>
    </location>
</feature>
<keyword evidence="1" id="KW-0472">Membrane</keyword>
<keyword evidence="1" id="KW-1133">Transmembrane helix</keyword>
<comment type="caution">
    <text evidence="3">The sequence shown here is derived from an EMBL/GenBank/DDBJ whole genome shotgun (WGS) entry which is preliminary data.</text>
</comment>
<dbReference type="OrthoDB" id="9815809at2"/>
<evidence type="ECO:0000313" key="4">
    <source>
        <dbReference type="Proteomes" id="UP000605148"/>
    </source>
</evidence>
<feature type="transmembrane region" description="Helical" evidence="1">
    <location>
        <begin position="220"/>
        <end position="240"/>
    </location>
</feature>
<feature type="transmembrane region" description="Helical" evidence="1">
    <location>
        <begin position="21"/>
        <end position="41"/>
    </location>
</feature>
<feature type="domain" description="EamA" evidence="2">
    <location>
        <begin position="163"/>
        <end position="294"/>
    </location>
</feature>
<dbReference type="PANTHER" id="PTHR22911:SF103">
    <property type="entry name" value="BLR2811 PROTEIN"/>
    <property type="match status" value="1"/>
</dbReference>
<dbReference type="InterPro" id="IPR000620">
    <property type="entry name" value="EamA_dom"/>
</dbReference>
<dbReference type="RefSeq" id="WP_150497644.1">
    <property type="nucleotide sequence ID" value="NZ_BMFA01000015.1"/>
</dbReference>
<protein>
    <recommendedName>
        <fullName evidence="2">EamA domain-containing protein</fullName>
    </recommendedName>
</protein>
<feature type="transmembrane region" description="Helical" evidence="1">
    <location>
        <begin position="277"/>
        <end position="295"/>
    </location>
</feature>
<dbReference type="EMBL" id="BMFA01000015">
    <property type="protein sequence ID" value="GGB61703.1"/>
    <property type="molecule type" value="Genomic_DNA"/>
</dbReference>
<dbReference type="AlphaFoldDB" id="A0A916TNQ9"/>
<dbReference type="Pfam" id="PF00892">
    <property type="entry name" value="EamA"/>
    <property type="match status" value="2"/>
</dbReference>
<evidence type="ECO:0000313" key="3">
    <source>
        <dbReference type="EMBL" id="GGB61703.1"/>
    </source>
</evidence>
<keyword evidence="1" id="KW-0812">Transmembrane</keyword>
<dbReference type="GO" id="GO:0016020">
    <property type="term" value="C:membrane"/>
    <property type="evidence" value="ECO:0007669"/>
    <property type="project" value="InterPro"/>
</dbReference>
<feature type="transmembrane region" description="Helical" evidence="1">
    <location>
        <begin position="53"/>
        <end position="72"/>
    </location>
</feature>
<dbReference type="SUPFAM" id="SSF103481">
    <property type="entry name" value="Multidrug resistance efflux transporter EmrE"/>
    <property type="match status" value="2"/>
</dbReference>
<dbReference type="Proteomes" id="UP000605148">
    <property type="component" value="Unassembled WGS sequence"/>
</dbReference>
<proteinExistence type="predicted"/>
<feature type="transmembrane region" description="Helical" evidence="1">
    <location>
        <begin position="252"/>
        <end position="271"/>
    </location>
</feature>
<keyword evidence="4" id="KW-1185">Reference proteome</keyword>
<feature type="transmembrane region" description="Helical" evidence="1">
    <location>
        <begin position="164"/>
        <end position="181"/>
    </location>
</feature>
<reference evidence="3" key="2">
    <citation type="submission" date="2020-09" db="EMBL/GenBank/DDBJ databases">
        <authorList>
            <person name="Sun Q."/>
            <person name="Zhou Y."/>
        </authorList>
    </citation>
    <scope>NUCLEOTIDE SEQUENCE</scope>
    <source>
        <strain evidence="3">CGMCC 1.12426</strain>
    </source>
</reference>
<feature type="domain" description="EamA" evidence="2">
    <location>
        <begin position="22"/>
        <end position="154"/>
    </location>
</feature>
<gene>
    <name evidence="3" type="ORF">GCM10011316_37120</name>
</gene>
<organism evidence="3 4">
    <name type="scientific">Roseibium aquae</name>
    <dbReference type="NCBI Taxonomy" id="1323746"/>
    <lineage>
        <taxon>Bacteria</taxon>
        <taxon>Pseudomonadati</taxon>
        <taxon>Pseudomonadota</taxon>
        <taxon>Alphaproteobacteria</taxon>
        <taxon>Hyphomicrobiales</taxon>
        <taxon>Stappiaceae</taxon>
        <taxon>Roseibium</taxon>
    </lineage>
</organism>
<feature type="transmembrane region" description="Helical" evidence="1">
    <location>
        <begin position="193"/>
        <end position="214"/>
    </location>
</feature>
<name>A0A916TNQ9_9HYPH</name>
<evidence type="ECO:0000256" key="1">
    <source>
        <dbReference type="SAM" id="Phobius"/>
    </source>
</evidence>
<dbReference type="PANTHER" id="PTHR22911">
    <property type="entry name" value="ACYL-MALONYL CONDENSING ENZYME-RELATED"/>
    <property type="match status" value="1"/>
</dbReference>
<reference evidence="3" key="1">
    <citation type="journal article" date="2014" name="Int. J. Syst. Evol. Microbiol.">
        <title>Complete genome sequence of Corynebacterium casei LMG S-19264T (=DSM 44701T), isolated from a smear-ripened cheese.</title>
        <authorList>
            <consortium name="US DOE Joint Genome Institute (JGI-PGF)"/>
            <person name="Walter F."/>
            <person name="Albersmeier A."/>
            <person name="Kalinowski J."/>
            <person name="Ruckert C."/>
        </authorList>
    </citation>
    <scope>NUCLEOTIDE SEQUENCE</scope>
    <source>
        <strain evidence="3">CGMCC 1.12426</strain>
    </source>
</reference>
<accession>A0A916TNQ9</accession>